<dbReference type="PANTHER" id="PTHR12299:SF17">
    <property type="entry name" value="AT19571P-RELATED"/>
    <property type="match status" value="1"/>
</dbReference>
<reference evidence="3" key="1">
    <citation type="submission" date="2022-01" db="EMBL/GenBank/DDBJ databases">
        <title>Genome Sequence Resource for Two Populations of Ditylenchus destructor, the Migratory Endoparasitic Phytonematode.</title>
        <authorList>
            <person name="Zhang H."/>
            <person name="Lin R."/>
            <person name="Xie B."/>
        </authorList>
    </citation>
    <scope>NUCLEOTIDE SEQUENCE</scope>
    <source>
        <strain evidence="3">BazhouSP</strain>
    </source>
</reference>
<dbReference type="InterPro" id="IPR039764">
    <property type="entry name" value="HABP4/SERBP1-like"/>
</dbReference>
<organism evidence="3 4">
    <name type="scientific">Ditylenchus destructor</name>
    <dbReference type="NCBI Taxonomy" id="166010"/>
    <lineage>
        <taxon>Eukaryota</taxon>
        <taxon>Metazoa</taxon>
        <taxon>Ecdysozoa</taxon>
        <taxon>Nematoda</taxon>
        <taxon>Chromadorea</taxon>
        <taxon>Rhabditida</taxon>
        <taxon>Tylenchina</taxon>
        <taxon>Tylenchomorpha</taxon>
        <taxon>Sphaerularioidea</taxon>
        <taxon>Anguinidae</taxon>
        <taxon>Anguininae</taxon>
        <taxon>Ditylenchus</taxon>
    </lineage>
</organism>
<dbReference type="GO" id="GO:0005634">
    <property type="term" value="C:nucleus"/>
    <property type="evidence" value="ECO:0007669"/>
    <property type="project" value="TreeGrafter"/>
</dbReference>
<feature type="compositionally biased region" description="Polar residues" evidence="1">
    <location>
        <begin position="1"/>
        <end position="10"/>
    </location>
</feature>
<feature type="compositionally biased region" description="Acidic residues" evidence="1">
    <location>
        <begin position="15"/>
        <end position="25"/>
    </location>
</feature>
<feature type="compositionally biased region" description="Polar residues" evidence="1">
    <location>
        <begin position="358"/>
        <end position="373"/>
    </location>
</feature>
<dbReference type="EMBL" id="JAKKPZ010000021">
    <property type="protein sequence ID" value="KAI1711685.1"/>
    <property type="molecule type" value="Genomic_DNA"/>
</dbReference>
<dbReference type="GO" id="GO:0005737">
    <property type="term" value="C:cytoplasm"/>
    <property type="evidence" value="ECO:0007669"/>
    <property type="project" value="TreeGrafter"/>
</dbReference>
<feature type="compositionally biased region" description="Basic and acidic residues" evidence="1">
    <location>
        <begin position="60"/>
        <end position="78"/>
    </location>
</feature>
<feature type="region of interest" description="Disordered" evidence="1">
    <location>
        <begin position="1"/>
        <end position="220"/>
    </location>
</feature>
<sequence length="380" mass="41870">MEYGISTQNKFAFLGDDEEVTDPEEILQRAEKESKEKPKTKKPVAVPEKKVPVVAPSANKENEEHFSSKFRPPRRDQRGGPGGGDNDGQQVNRPPRGDRPPRGSYRRGPRTGERGPGDSDGQQVNRPPRGDRPPRGSYRRGPRTDERGPARGDRQSGDPKSGVRPGAVKKGGHGAGNWGTEQDELAGETQPTATTDDWGPSAPTDDWGTPAATQEATQDTDAAAVAVENPVNGDEAEAEKINALTLQEWKAQQKLNQPQFKVRKAGEGDDQKIYQKLVPIKKEKVDKDATTEDEDEHLMKREPRERPLNIEICFNDPSRNKPGHRDRDDREPRRGDRARGSRGGGPGPRRNQDGPSGSRRQNQGQGFNLTQESFPALGAR</sequence>
<name>A0AAD4N0V5_9BILA</name>
<feature type="compositionally biased region" description="Basic and acidic residues" evidence="1">
    <location>
        <begin position="297"/>
        <end position="308"/>
    </location>
</feature>
<feature type="compositionally biased region" description="Basic and acidic residues" evidence="1">
    <location>
        <begin position="26"/>
        <end position="37"/>
    </location>
</feature>
<dbReference type="InterPro" id="IPR006861">
    <property type="entry name" value="HABP4_PAIRBP1-bd"/>
</dbReference>
<feature type="domain" description="Hyaluronan/mRNA-binding protein" evidence="2">
    <location>
        <begin position="149"/>
        <end position="268"/>
    </location>
</feature>
<gene>
    <name evidence="3" type="ORF">DdX_10149</name>
</gene>
<feature type="region of interest" description="Disordered" evidence="1">
    <location>
        <begin position="279"/>
        <end position="380"/>
    </location>
</feature>
<keyword evidence="4" id="KW-1185">Reference proteome</keyword>
<evidence type="ECO:0000256" key="1">
    <source>
        <dbReference type="SAM" id="MobiDB-lite"/>
    </source>
</evidence>
<feature type="compositionally biased region" description="Basic and acidic residues" evidence="1">
    <location>
        <begin position="323"/>
        <end position="339"/>
    </location>
</feature>
<dbReference type="GO" id="GO:0003723">
    <property type="term" value="F:RNA binding"/>
    <property type="evidence" value="ECO:0007669"/>
    <property type="project" value="InterPro"/>
</dbReference>
<accession>A0AAD4N0V5</accession>
<protein>
    <submittedName>
        <fullName evidence="3">Hyaluronan / mRNA binding family domain-containing protein</fullName>
    </submittedName>
</protein>
<dbReference type="SMART" id="SM01233">
    <property type="entry name" value="HABP4_PAI-RBP1"/>
    <property type="match status" value="1"/>
</dbReference>
<evidence type="ECO:0000313" key="3">
    <source>
        <dbReference type="EMBL" id="KAI1711685.1"/>
    </source>
</evidence>
<dbReference type="Proteomes" id="UP001201812">
    <property type="component" value="Unassembled WGS sequence"/>
</dbReference>
<proteinExistence type="predicted"/>
<feature type="compositionally biased region" description="Low complexity" evidence="1">
    <location>
        <begin position="211"/>
        <end position="220"/>
    </location>
</feature>
<evidence type="ECO:0000313" key="4">
    <source>
        <dbReference type="Proteomes" id="UP001201812"/>
    </source>
</evidence>
<feature type="compositionally biased region" description="Basic and acidic residues" evidence="1">
    <location>
        <begin position="280"/>
        <end position="290"/>
    </location>
</feature>
<comment type="caution">
    <text evidence="3">The sequence shown here is derived from an EMBL/GenBank/DDBJ whole genome shotgun (WGS) entry which is preliminary data.</text>
</comment>
<evidence type="ECO:0000259" key="2">
    <source>
        <dbReference type="SMART" id="SM01233"/>
    </source>
</evidence>
<dbReference type="AlphaFoldDB" id="A0AAD4N0V5"/>
<dbReference type="PANTHER" id="PTHR12299">
    <property type="entry name" value="HYALURONIC ACID-BINDING PROTEIN 4"/>
    <property type="match status" value="1"/>
</dbReference>
<feature type="compositionally biased region" description="Basic and acidic residues" evidence="1">
    <location>
        <begin position="142"/>
        <end position="157"/>
    </location>
</feature>
<dbReference type="Pfam" id="PF04774">
    <property type="entry name" value="HABP4_PAI-RBP1"/>
    <property type="match status" value="1"/>
</dbReference>